<evidence type="ECO:0000256" key="7">
    <source>
        <dbReference type="ARBA" id="ARBA00049097"/>
    </source>
</evidence>
<dbReference type="InterPro" id="IPR036291">
    <property type="entry name" value="NAD(P)-bd_dom_sf"/>
</dbReference>
<dbReference type="FunFam" id="3.40.50.720:FF:000085">
    <property type="entry name" value="Dihydroflavonol reductase"/>
    <property type="match status" value="1"/>
</dbReference>
<evidence type="ECO:0000313" key="11">
    <source>
        <dbReference type="EMBL" id="CAD9425333.1"/>
    </source>
</evidence>
<dbReference type="GO" id="GO:0019133">
    <property type="term" value="F:choline monooxygenase activity"/>
    <property type="evidence" value="ECO:0007669"/>
    <property type="project" value="UniProtKB-EC"/>
</dbReference>
<reference evidence="11" key="1">
    <citation type="submission" date="2021-01" db="EMBL/GenBank/DDBJ databases">
        <authorList>
            <person name="Corre E."/>
            <person name="Pelletier E."/>
            <person name="Niang G."/>
            <person name="Scheremetjew M."/>
            <person name="Finn R."/>
            <person name="Kale V."/>
            <person name="Holt S."/>
            <person name="Cochrane G."/>
            <person name="Meng A."/>
            <person name="Brown T."/>
            <person name="Cohen L."/>
        </authorList>
    </citation>
    <scope>NUCLEOTIDE SEQUENCE</scope>
    <source>
        <strain evidence="11">UTEX LB 985</strain>
    </source>
</reference>
<dbReference type="PRINTS" id="PR00090">
    <property type="entry name" value="RNGDIOXGNASE"/>
</dbReference>
<dbReference type="PANTHER" id="PTHR10366">
    <property type="entry name" value="NAD DEPENDENT EPIMERASE/DEHYDRATASE"/>
    <property type="match status" value="1"/>
</dbReference>
<dbReference type="InterPro" id="IPR015879">
    <property type="entry name" value="Ring_hydroxy_dOase_asu_C_dom"/>
</dbReference>
<dbReference type="GO" id="GO:0006694">
    <property type="term" value="P:steroid biosynthetic process"/>
    <property type="evidence" value="ECO:0007669"/>
    <property type="project" value="InterPro"/>
</dbReference>
<organism evidence="11">
    <name type="scientific">Haptolina brevifila</name>
    <dbReference type="NCBI Taxonomy" id="156173"/>
    <lineage>
        <taxon>Eukaryota</taxon>
        <taxon>Haptista</taxon>
        <taxon>Haptophyta</taxon>
        <taxon>Prymnesiophyceae</taxon>
        <taxon>Prymnesiales</taxon>
        <taxon>Prymnesiaceae</taxon>
        <taxon>Haptolina</taxon>
    </lineage>
</organism>
<keyword evidence="6" id="KW-0560">Oxidoreductase</keyword>
<sequence length="692" mass="75673">MPACFDKAEWPLREMRLTNFRGFLFLTDSDDAPPLEESLGNAPELALADWPLEDLVTVGHKSYKVECNWKFIMQNTSETYHTDFVHRDSLGPMHSEPIGKYTGVEPIGNWDAVHVPSDRSIVPLPGEAAPFPEIDGLRASTYFISLFPTLQLNVTKDCAWWMKVMPDGPTTTTVTQGFLFPKATVARPDFQQLLEPYLNRWHLAVVEDNDISVNQQCASASPHHRPGPYHNLEFAVHRFDNMVLDRVLKGVAKERVQEQQRQEQIQDQHVQRRAQEQRRLEERLEERQPLSEEMIPPVAPGTSLGAKQHFPSPAMLQGSAKRLARHDPSLTHTRALSGVGGAATPFALTPGSSVCVTGASGFIALHLVEDLLRSGYRVTAAVRTDDAAKLAPLSALGSLGDLEIVSGCDLLSPGSFDGAVANSSVCFHTASPFWMDSRITDPWVQLVHPAELGTRNVLDACANKSSKVQRVVLTSSFAALMNVGGRSPWPMDFEYSEENWNVSSAPDADGAFPDPVNAHAYRWGKTVAEKAAWAHPAVSGGQFDLVTILPPMVLGENKQILTSVADLNQSSLTLYNLLAGKLEHIMPGSVGFTDVADVARAHVLAAEISAASGQRYLCSGQTKTWIEIVAILKGLYPTAPLPSTCPDGSTSQPCLLLKNQKIKAELGIEFTPLELTLKAQCDALTRSGLLQL</sequence>
<comment type="similarity">
    <text evidence="3">Belongs to the choline monooxygenase family.</text>
</comment>
<comment type="pathway">
    <text evidence="2">Amine and polyamine biosynthesis; betaine biosynthesis via choline pathway; betaine aldehyde from choline (monooxygenase route): step 1/1.</text>
</comment>
<evidence type="ECO:0000256" key="2">
    <source>
        <dbReference type="ARBA" id="ARBA00004866"/>
    </source>
</evidence>
<evidence type="ECO:0000259" key="10">
    <source>
        <dbReference type="Pfam" id="PF01073"/>
    </source>
</evidence>
<protein>
    <recommendedName>
        <fullName evidence="5">Choline monooxygenase, chloroplastic</fullName>
        <ecNumber evidence="4">1.14.15.7</ecNumber>
    </recommendedName>
</protein>
<name>A0A7S2CHD6_9EUKA</name>
<dbReference type="Pfam" id="PF00848">
    <property type="entry name" value="Ring_hydroxyl_A"/>
    <property type="match status" value="1"/>
</dbReference>
<dbReference type="EMBL" id="HBGU01016337">
    <property type="protein sequence ID" value="CAD9425333.1"/>
    <property type="molecule type" value="Transcribed_RNA"/>
</dbReference>
<dbReference type="SUPFAM" id="SSF55961">
    <property type="entry name" value="Bet v1-like"/>
    <property type="match status" value="1"/>
</dbReference>
<gene>
    <name evidence="11" type="ORF">CBRE1094_LOCUS8803</name>
</gene>
<dbReference type="InterPro" id="IPR001663">
    <property type="entry name" value="Rng_hydr_dOase-A"/>
</dbReference>
<feature type="domain" description="Aromatic-ring-hydroxylating dioxygenase alpha subunit C-terminal" evidence="9">
    <location>
        <begin position="52"/>
        <end position="247"/>
    </location>
</feature>
<dbReference type="GO" id="GO:0051537">
    <property type="term" value="F:2 iron, 2 sulfur cluster binding"/>
    <property type="evidence" value="ECO:0007669"/>
    <property type="project" value="InterPro"/>
</dbReference>
<dbReference type="AlphaFoldDB" id="A0A7S2CHD6"/>
<dbReference type="CDD" id="cd00680">
    <property type="entry name" value="RHO_alpha_C"/>
    <property type="match status" value="1"/>
</dbReference>
<evidence type="ECO:0000256" key="8">
    <source>
        <dbReference type="SAM" id="MobiDB-lite"/>
    </source>
</evidence>
<evidence type="ECO:0000256" key="4">
    <source>
        <dbReference type="ARBA" id="ARBA00012763"/>
    </source>
</evidence>
<evidence type="ECO:0000256" key="5">
    <source>
        <dbReference type="ARBA" id="ARBA00014931"/>
    </source>
</evidence>
<proteinExistence type="inferred from homology"/>
<dbReference type="GO" id="GO:0016616">
    <property type="term" value="F:oxidoreductase activity, acting on the CH-OH group of donors, NAD or NADP as acceptor"/>
    <property type="evidence" value="ECO:0007669"/>
    <property type="project" value="InterPro"/>
</dbReference>
<dbReference type="Gene3D" id="3.40.50.720">
    <property type="entry name" value="NAD(P)-binding Rossmann-like Domain"/>
    <property type="match status" value="1"/>
</dbReference>
<accession>A0A7S2CHD6</accession>
<dbReference type="InterPro" id="IPR002225">
    <property type="entry name" value="3Beta_OHSteriod_DH/Estase"/>
</dbReference>
<dbReference type="Gene3D" id="3.90.380.10">
    <property type="entry name" value="Naphthalene 1,2-dioxygenase Alpha Subunit, Chain A, domain 1"/>
    <property type="match status" value="1"/>
</dbReference>
<evidence type="ECO:0000256" key="3">
    <source>
        <dbReference type="ARBA" id="ARBA00010848"/>
    </source>
</evidence>
<dbReference type="Pfam" id="PF01073">
    <property type="entry name" value="3Beta_HSD"/>
    <property type="match status" value="1"/>
</dbReference>
<comment type="catalytic activity">
    <reaction evidence="7">
        <text>choline + 2 reduced [2Fe-2S]-[ferredoxin] + O2 + 2 H(+) = betaine aldehyde hydrate + 2 oxidized [2Fe-2S]-[ferredoxin] + H2O</text>
        <dbReference type="Rhea" id="RHEA:17769"/>
        <dbReference type="Rhea" id="RHEA-COMP:10000"/>
        <dbReference type="Rhea" id="RHEA-COMP:10001"/>
        <dbReference type="ChEBI" id="CHEBI:15354"/>
        <dbReference type="ChEBI" id="CHEBI:15377"/>
        <dbReference type="ChEBI" id="CHEBI:15378"/>
        <dbReference type="ChEBI" id="CHEBI:15379"/>
        <dbReference type="ChEBI" id="CHEBI:15870"/>
        <dbReference type="ChEBI" id="CHEBI:33737"/>
        <dbReference type="ChEBI" id="CHEBI:33738"/>
        <dbReference type="EC" id="1.14.15.7"/>
    </reaction>
</comment>
<dbReference type="UniPathway" id="UPA00529">
    <property type="reaction ID" value="UER00430"/>
</dbReference>
<feature type="region of interest" description="Disordered" evidence="8">
    <location>
        <begin position="258"/>
        <end position="289"/>
    </location>
</feature>
<dbReference type="PANTHER" id="PTHR10366:SF564">
    <property type="entry name" value="STEROL-4-ALPHA-CARBOXYLATE 3-DEHYDROGENASE, DECARBOXYLATING"/>
    <property type="match status" value="1"/>
</dbReference>
<evidence type="ECO:0000259" key="9">
    <source>
        <dbReference type="Pfam" id="PF00848"/>
    </source>
</evidence>
<dbReference type="GO" id="GO:0005506">
    <property type="term" value="F:iron ion binding"/>
    <property type="evidence" value="ECO:0007669"/>
    <property type="project" value="InterPro"/>
</dbReference>
<dbReference type="GO" id="GO:0019285">
    <property type="term" value="P:glycine betaine biosynthetic process from choline"/>
    <property type="evidence" value="ECO:0007669"/>
    <property type="project" value="UniProtKB-UniPathway"/>
</dbReference>
<dbReference type="InterPro" id="IPR050425">
    <property type="entry name" value="NAD(P)_dehydrat-like"/>
</dbReference>
<dbReference type="SUPFAM" id="SSF51735">
    <property type="entry name" value="NAD(P)-binding Rossmann-fold domains"/>
    <property type="match status" value="1"/>
</dbReference>
<feature type="domain" description="3-beta hydroxysteroid dehydrogenase/isomerase" evidence="10">
    <location>
        <begin position="356"/>
        <end position="609"/>
    </location>
</feature>
<comment type="function">
    <text evidence="1">Catalyzes the first step of the osmoprotectant glycine betaine synthesis.</text>
</comment>
<evidence type="ECO:0000256" key="6">
    <source>
        <dbReference type="ARBA" id="ARBA00023002"/>
    </source>
</evidence>
<dbReference type="EC" id="1.14.15.7" evidence="4"/>
<evidence type="ECO:0000256" key="1">
    <source>
        <dbReference type="ARBA" id="ARBA00002149"/>
    </source>
</evidence>